<comment type="caution">
    <text evidence="1">The sequence shown here is derived from an EMBL/GenBank/DDBJ whole genome shotgun (WGS) entry which is preliminary data.</text>
</comment>
<evidence type="ECO:0000313" key="2">
    <source>
        <dbReference type="Proteomes" id="UP000308133"/>
    </source>
</evidence>
<reference evidence="1 2" key="1">
    <citation type="submission" date="2018-02" db="EMBL/GenBank/DDBJ databases">
        <title>Draft genome sequences of Elsinoe sp., causing black scab on jojoba.</title>
        <authorList>
            <person name="Stodart B."/>
            <person name="Jeffress S."/>
            <person name="Ash G."/>
            <person name="Arun Chinnappa K."/>
        </authorList>
    </citation>
    <scope>NUCLEOTIDE SEQUENCE [LARGE SCALE GENOMIC DNA]</scope>
    <source>
        <strain evidence="1 2">Hillstone_2</strain>
    </source>
</reference>
<sequence>MQATLKAQALQIHRLERKTAAYQETSLRMSAENLRIRAMLEANAASGKDLPPGGSTKHVDNQIAPSILDAINMLDEKLCSQEKALAVECFKTKQLEEKVRQQDHDLKEVAGSIEPMEKAAHNQLKRTLGCLSAQQDLCAALSSKVSATEKWFGDGLSLSRRRASSHESMIDARINSVIDTVEDQWDTLQAVVGMSNEHLEMIKSAQAHLSALDKRSQLVEQHASQWTDLVVASLPSTKNDTTDLWMALGKALQKASAATTTHQASVQAQKKVLADVKTLDTRWNVVLKGMERRVQIIEASLADEG</sequence>
<evidence type="ECO:0000313" key="1">
    <source>
        <dbReference type="EMBL" id="TKX20272.1"/>
    </source>
</evidence>
<gene>
    <name evidence="1" type="ORF">C1H76_7525</name>
</gene>
<dbReference type="AlphaFoldDB" id="A0A4V6DTP5"/>
<name>A0A4V6DTP5_9PEZI</name>
<dbReference type="EMBL" id="PTQR01000094">
    <property type="protein sequence ID" value="TKX20272.1"/>
    <property type="molecule type" value="Genomic_DNA"/>
</dbReference>
<accession>A0A4V6DTP5</accession>
<organism evidence="1 2">
    <name type="scientific">Elsinoe australis</name>
    <dbReference type="NCBI Taxonomy" id="40998"/>
    <lineage>
        <taxon>Eukaryota</taxon>
        <taxon>Fungi</taxon>
        <taxon>Dikarya</taxon>
        <taxon>Ascomycota</taxon>
        <taxon>Pezizomycotina</taxon>
        <taxon>Dothideomycetes</taxon>
        <taxon>Dothideomycetidae</taxon>
        <taxon>Myriangiales</taxon>
        <taxon>Elsinoaceae</taxon>
        <taxon>Elsinoe</taxon>
    </lineage>
</organism>
<protein>
    <submittedName>
        <fullName evidence="1">Uncharacterized protein</fullName>
    </submittedName>
</protein>
<proteinExistence type="predicted"/>
<dbReference type="Proteomes" id="UP000308133">
    <property type="component" value="Unassembled WGS sequence"/>
</dbReference>